<reference evidence="2 3" key="1">
    <citation type="submission" date="2016-10" db="EMBL/GenBank/DDBJ databases">
        <title>Draft genome sequences of four alkaliphilic bacteria belonging to the Anaerobacillus genus.</title>
        <authorList>
            <person name="Bassil N.M."/>
            <person name="Lloyd J.R."/>
        </authorList>
    </citation>
    <scope>NUCLEOTIDE SEQUENCE [LARGE SCALE GENOMIC DNA]</scope>
    <source>
        <strain evidence="2 3">DSM 15340</strain>
    </source>
</reference>
<evidence type="ECO:0000256" key="1">
    <source>
        <dbReference type="SAM" id="MobiDB-lite"/>
    </source>
</evidence>
<accession>A0A1S2LB35</accession>
<organism evidence="2 3">
    <name type="scientific">Anaerobacillus arseniciselenatis</name>
    <dbReference type="NCBI Taxonomy" id="85682"/>
    <lineage>
        <taxon>Bacteria</taxon>
        <taxon>Bacillati</taxon>
        <taxon>Bacillota</taxon>
        <taxon>Bacilli</taxon>
        <taxon>Bacillales</taxon>
        <taxon>Bacillaceae</taxon>
        <taxon>Anaerobacillus</taxon>
    </lineage>
</organism>
<gene>
    <name evidence="2" type="ORF">BKP35_16480</name>
</gene>
<protein>
    <submittedName>
        <fullName evidence="2">Uncharacterized protein</fullName>
    </submittedName>
</protein>
<sequence length="483" mass="57703">METSEQLHQQEEVLDDGEKEPTILDHGEGRTSKRNKSYELAESRMYTERNAEVDYKILLALYEHRALTPTQVKKVWFPNAHENSIRNRMKALADRKLLTVNLRTGIKSRPIHIYSLASFGLRILTENILEVMEYEPKLDERKEHYTVDDLKVRHQHNHHYELQEWVIDVLAKRPELFHCEWRRFPFVENEETIKVKPDWLFIEVDEEIKRMVDEDRTNNPLLYPYLYRKEQFSKMEYKPLLCVECDRGTMNRSELVDKWESYRKLPDEYKPEAIVVFHNSAKNGEMRHRSIRNTLSYAFELEAIRNEIQLFQGDHKLTQDVVSLYFERDKDLLANEEMTNKQQLKHFVKSYSSSMENGEASVLDIDKSVTHLKLPLRPDVLIMKQIDSKPTLQIVFYAMPGWVNPMIKIQSLKRWIKEGHLSEFSEIKFVLLYPDTTFYHDIKTTDDDIFYVSFKDVEEHGAWGMAYYEERKNKKVNWREVVL</sequence>
<feature type="compositionally biased region" description="Basic and acidic residues" evidence="1">
    <location>
        <begin position="19"/>
        <end position="35"/>
    </location>
</feature>
<evidence type="ECO:0000313" key="2">
    <source>
        <dbReference type="EMBL" id="OIJ09450.1"/>
    </source>
</evidence>
<evidence type="ECO:0000313" key="3">
    <source>
        <dbReference type="Proteomes" id="UP000180098"/>
    </source>
</evidence>
<dbReference type="InterPro" id="IPR025855">
    <property type="entry name" value="Replic_Relax"/>
</dbReference>
<dbReference type="AlphaFoldDB" id="A0A1S2LB35"/>
<comment type="caution">
    <text evidence="2">The sequence shown here is derived from an EMBL/GenBank/DDBJ whole genome shotgun (WGS) entry which is preliminary data.</text>
</comment>
<keyword evidence="3" id="KW-1185">Reference proteome</keyword>
<proteinExistence type="predicted"/>
<dbReference type="OrthoDB" id="2676973at2"/>
<dbReference type="EMBL" id="MLQQ01000044">
    <property type="protein sequence ID" value="OIJ09450.1"/>
    <property type="molecule type" value="Genomic_DNA"/>
</dbReference>
<dbReference type="Pfam" id="PF13814">
    <property type="entry name" value="Replic_Relax"/>
    <property type="match status" value="1"/>
</dbReference>
<feature type="region of interest" description="Disordered" evidence="1">
    <location>
        <begin position="1"/>
        <end position="35"/>
    </location>
</feature>
<name>A0A1S2LB35_9BACI</name>
<dbReference type="Proteomes" id="UP000180098">
    <property type="component" value="Unassembled WGS sequence"/>
</dbReference>
<dbReference type="RefSeq" id="WP_071314475.1">
    <property type="nucleotide sequence ID" value="NZ_MLQQ01000044.1"/>
</dbReference>